<comment type="caution">
    <text evidence="2">The sequence shown here is derived from an EMBL/GenBank/DDBJ whole genome shotgun (WGS) entry which is preliminary data.</text>
</comment>
<dbReference type="EMBL" id="JAUNZN010000006">
    <property type="protein sequence ID" value="KAK4820204.1"/>
    <property type="molecule type" value="Genomic_DNA"/>
</dbReference>
<dbReference type="AlphaFoldDB" id="A0AAN7NPT3"/>
<evidence type="ECO:0000313" key="2">
    <source>
        <dbReference type="EMBL" id="KAK4820207.1"/>
    </source>
</evidence>
<evidence type="ECO:0000313" key="1">
    <source>
        <dbReference type="EMBL" id="KAK4820204.1"/>
    </source>
</evidence>
<reference evidence="2 3" key="1">
    <citation type="journal article" date="2023" name="J. Hered.">
        <title>Chromosome-level genome of the wood stork (Mycteria americana) provides insight into avian chromosome evolution.</title>
        <authorList>
            <person name="Flamio R. Jr."/>
            <person name="Ramstad K.M."/>
        </authorList>
    </citation>
    <scope>NUCLEOTIDE SEQUENCE [LARGE SCALE GENOMIC DNA]</scope>
    <source>
        <strain evidence="2">JAX WOST 10</strain>
    </source>
</reference>
<evidence type="ECO:0000313" key="3">
    <source>
        <dbReference type="Proteomes" id="UP001333110"/>
    </source>
</evidence>
<protein>
    <submittedName>
        <fullName evidence="2">Uncharacterized protein</fullName>
    </submittedName>
</protein>
<gene>
    <name evidence="1" type="ORF">QYF61_021709</name>
    <name evidence="2" type="ORF">QYF61_021712</name>
</gene>
<accession>A0AAN7NPT3</accession>
<organism evidence="2 3">
    <name type="scientific">Mycteria americana</name>
    <name type="common">Wood stork</name>
    <dbReference type="NCBI Taxonomy" id="33587"/>
    <lineage>
        <taxon>Eukaryota</taxon>
        <taxon>Metazoa</taxon>
        <taxon>Chordata</taxon>
        <taxon>Craniata</taxon>
        <taxon>Vertebrata</taxon>
        <taxon>Euteleostomi</taxon>
        <taxon>Archelosauria</taxon>
        <taxon>Archosauria</taxon>
        <taxon>Dinosauria</taxon>
        <taxon>Saurischia</taxon>
        <taxon>Theropoda</taxon>
        <taxon>Coelurosauria</taxon>
        <taxon>Aves</taxon>
        <taxon>Neognathae</taxon>
        <taxon>Neoaves</taxon>
        <taxon>Aequornithes</taxon>
        <taxon>Ciconiiformes</taxon>
        <taxon>Ciconiidae</taxon>
        <taxon>Mycteria</taxon>
    </lineage>
</organism>
<dbReference type="EMBL" id="JAUNZN010000006">
    <property type="protein sequence ID" value="KAK4820207.1"/>
    <property type="molecule type" value="Genomic_DNA"/>
</dbReference>
<keyword evidence="3" id="KW-1185">Reference proteome</keyword>
<name>A0AAN7NPT3_MYCAM</name>
<dbReference type="Proteomes" id="UP001333110">
    <property type="component" value="Unassembled WGS sequence"/>
</dbReference>
<sequence>MGDNPFSPLRQLNSSRRQPARCRVNIPTLKNTKIPPVAPASEPQVEQIGYKEDIFYNEGGETLEQVAQRSCGGPIPGNMPGQAGWGFEKPDLVEDVPIYGRGKRRPGGDLISGFGFLMGEYREDGAILFSEMHSDRMKDNRHKSAAKEVPVRY</sequence>
<proteinExistence type="predicted"/>